<keyword evidence="3 4" id="KW-0732">Signal</keyword>
<dbReference type="KEGG" id="mpq:ABA45_16065"/>
<dbReference type="STRING" id="330734.ABA45_16065"/>
<sequence length="299" mass="32623">MFKNLYRCVSLVLLSVALTAPALTHAETVKLAVTDLVGLEELQREFGAFRDALSAASGYDIEFLPVTNRTAAVEALRFKQVDFVLTGPAEYVVMQNRANAKVVVGFSRPDYFALIVTLAESGFTSVTDLVGEQVAMGSVGSTSRHLGPIQVLADGGISPMDDLDIVHTKVPILWQSLKSGDVAAVGMNHTEFRRLRQQEMEKGGLQPGAFRVIARGRDLPNDLLMAGSHVDQKVIDRMRDAFVNSSDGLINAIINGGGTDVDKYTGMRFVNNIKDSDYNYVRSMYATIGYPEYSDFVGD</sequence>
<evidence type="ECO:0000256" key="2">
    <source>
        <dbReference type="ARBA" id="ARBA00010742"/>
    </source>
</evidence>
<feature type="signal peptide" evidence="4">
    <location>
        <begin position="1"/>
        <end position="26"/>
    </location>
</feature>
<comment type="subcellular location">
    <subcellularLocation>
        <location evidence="1">Periplasm</location>
    </subcellularLocation>
</comment>
<accession>A0A0H4I431</accession>
<gene>
    <name evidence="5" type="ORF">ABA45_16065</name>
</gene>
<evidence type="ECO:0000256" key="1">
    <source>
        <dbReference type="ARBA" id="ARBA00004418"/>
    </source>
</evidence>
<dbReference type="Gene3D" id="3.40.190.10">
    <property type="entry name" value="Periplasmic binding protein-like II"/>
    <property type="match status" value="2"/>
</dbReference>
<dbReference type="Pfam" id="PF12974">
    <property type="entry name" value="Phosphonate-bd"/>
    <property type="match status" value="1"/>
</dbReference>
<feature type="chain" id="PRO_5005206454" evidence="4">
    <location>
        <begin position="27"/>
        <end position="299"/>
    </location>
</feature>
<evidence type="ECO:0000313" key="5">
    <source>
        <dbReference type="EMBL" id="AKO53754.1"/>
    </source>
</evidence>
<dbReference type="Proteomes" id="UP000036406">
    <property type="component" value="Chromosome"/>
</dbReference>
<evidence type="ECO:0000256" key="4">
    <source>
        <dbReference type="SAM" id="SignalP"/>
    </source>
</evidence>
<dbReference type="CDD" id="cd01071">
    <property type="entry name" value="PBP2_PhnD_like"/>
    <property type="match status" value="1"/>
</dbReference>
<dbReference type="AlphaFoldDB" id="A0A0H4I431"/>
<dbReference type="PANTHER" id="PTHR30024">
    <property type="entry name" value="ALIPHATIC SULFONATES-BINDING PROTEIN-RELATED"/>
    <property type="match status" value="1"/>
</dbReference>
<comment type="similarity">
    <text evidence="2">Belongs to the bacterial solute-binding protein SsuA/TauA family.</text>
</comment>
<proteinExistence type="inferred from homology"/>
<evidence type="ECO:0000256" key="3">
    <source>
        <dbReference type="ARBA" id="ARBA00022729"/>
    </source>
</evidence>
<dbReference type="GO" id="GO:0042597">
    <property type="term" value="C:periplasmic space"/>
    <property type="evidence" value="ECO:0007669"/>
    <property type="project" value="UniProtKB-SubCell"/>
</dbReference>
<dbReference type="RefSeq" id="WP_048387821.1">
    <property type="nucleotide sequence ID" value="NZ_CP011494.1"/>
</dbReference>
<dbReference type="PATRIC" id="fig|330734.3.peg.3382"/>
<protein>
    <submittedName>
        <fullName evidence="5">Phosphonate ABC transporter substrate-binding protein</fullName>
    </submittedName>
</protein>
<dbReference type="PANTHER" id="PTHR30024:SF47">
    <property type="entry name" value="TAURINE-BINDING PERIPLASMIC PROTEIN"/>
    <property type="match status" value="1"/>
</dbReference>
<keyword evidence="6" id="KW-1185">Reference proteome</keyword>
<reference evidence="5 6" key="1">
    <citation type="submission" date="2015-05" db="EMBL/GenBank/DDBJ databases">
        <title>Complete genome of Marinobacter psychrophilus strain 20041T isolated from sea-ice of the Canadian Basin.</title>
        <authorList>
            <person name="Song L."/>
            <person name="Ren L."/>
            <person name="Yu Y."/>
            <person name="Wang X."/>
        </authorList>
    </citation>
    <scope>NUCLEOTIDE SEQUENCE [LARGE SCALE GENOMIC DNA]</scope>
    <source>
        <strain evidence="5 6">20041</strain>
    </source>
</reference>
<dbReference type="EMBL" id="CP011494">
    <property type="protein sequence ID" value="AKO53754.1"/>
    <property type="molecule type" value="Genomic_DNA"/>
</dbReference>
<dbReference type="SUPFAM" id="SSF53850">
    <property type="entry name" value="Periplasmic binding protein-like II"/>
    <property type="match status" value="1"/>
</dbReference>
<evidence type="ECO:0000313" key="6">
    <source>
        <dbReference type="Proteomes" id="UP000036406"/>
    </source>
</evidence>
<organism evidence="5 6">
    <name type="scientific">Marinobacter psychrophilus</name>
    <dbReference type="NCBI Taxonomy" id="330734"/>
    <lineage>
        <taxon>Bacteria</taxon>
        <taxon>Pseudomonadati</taxon>
        <taxon>Pseudomonadota</taxon>
        <taxon>Gammaproteobacteria</taxon>
        <taxon>Pseudomonadales</taxon>
        <taxon>Marinobacteraceae</taxon>
        <taxon>Marinobacter</taxon>
    </lineage>
</organism>
<name>A0A0H4I431_9GAMM</name>